<accession>A0A9Q5RQV4</accession>
<dbReference type="Proteomes" id="UP000808906">
    <property type="component" value="Unassembled WGS sequence"/>
</dbReference>
<evidence type="ECO:0000313" key="4">
    <source>
        <dbReference type="EMBL" id="NKT79118.1"/>
    </source>
</evidence>
<sequence length="389" mass="41277">MTGRRVIVVGGGLIGLSIARALTERGISEVLVLERHSLASGGTGKSSGIVRCHYGVPSIAAMAWRSLPTFERLGDEVGFRQVGYMVAVGAENEEALRANTAVHQGLGIEAEMIDHERASRLWPQLNVADVAAFSYEARGGYADASQLALHFGAVARSAGAKVRQNTPVARVLTSEGRTTGVELVSGEVLEADTVVVASGWWSGKLMADVGIDLPIESLRSELLLVDTGEPLRGLPALSDLVSLQYVRIEGSGELLVGNSDHSTPRYADPDAYSNQAGEQGIERAATKMLHRFDFPDAAVAHTYAGCYDITPDWNPVIAPVAIDGLFLAAGFSGHGFKISPAVGDLMADLIVDGDSRDPDVPAADFRLERFAEGQLLSSLHPYVGAGEMR</sequence>
<evidence type="ECO:0000256" key="1">
    <source>
        <dbReference type="ARBA" id="ARBA00023002"/>
    </source>
</evidence>
<dbReference type="GO" id="GO:0016491">
    <property type="term" value="F:oxidoreductase activity"/>
    <property type="evidence" value="ECO:0007669"/>
    <property type="project" value="UniProtKB-KW"/>
</dbReference>
<protein>
    <submittedName>
        <fullName evidence="5">FAD-dependent oxidoreductase</fullName>
    </submittedName>
</protein>
<reference evidence="3" key="1">
    <citation type="submission" date="2019-11" db="EMBL/GenBank/DDBJ databases">
        <title>Spread of Macrolides and rifampicin resistant Rhodococcus equi in clinical isolates in the USA.</title>
        <authorList>
            <person name="Alvarez-Narvaez S."/>
            <person name="Huber L."/>
            <person name="Cohen N.D."/>
            <person name="Slovis N."/>
            <person name="Greiter M."/>
            <person name="Giguere S."/>
            <person name="Hart K."/>
        </authorList>
    </citation>
    <scope>NUCLEOTIDE SEQUENCE</scope>
    <source>
        <strain evidence="3">Lh_17</strain>
    </source>
</reference>
<gene>
    <name evidence="3" type="ORF">GS441_12860</name>
    <name evidence="4" type="ORF">GS882_13495</name>
    <name evidence="5" type="ORF">GS947_09065</name>
</gene>
<feature type="domain" description="FAD dependent oxidoreductase" evidence="2">
    <location>
        <begin position="5"/>
        <end position="349"/>
    </location>
</feature>
<evidence type="ECO:0000259" key="2">
    <source>
        <dbReference type="Pfam" id="PF01266"/>
    </source>
</evidence>
<dbReference type="EMBL" id="WVDC01000004">
    <property type="protein sequence ID" value="NKW41762.1"/>
    <property type="molecule type" value="Genomic_DNA"/>
</dbReference>
<dbReference type="RefSeq" id="WP_084846489.1">
    <property type="nucleotide sequence ID" value="NZ_AP024181.1"/>
</dbReference>
<dbReference type="Pfam" id="PF01266">
    <property type="entry name" value="DAO"/>
    <property type="match status" value="1"/>
</dbReference>
<dbReference type="AlphaFoldDB" id="A0A9Q5RQV4"/>
<proteinExistence type="predicted"/>
<dbReference type="EMBL" id="WUXR01000006">
    <property type="protein sequence ID" value="MBM4566296.1"/>
    <property type="molecule type" value="Genomic_DNA"/>
</dbReference>
<dbReference type="SUPFAM" id="SSF51905">
    <property type="entry name" value="FAD/NAD(P)-binding domain"/>
    <property type="match status" value="1"/>
</dbReference>
<dbReference type="EMBL" id="WVBC01000030">
    <property type="protein sequence ID" value="NKT79118.1"/>
    <property type="molecule type" value="Genomic_DNA"/>
</dbReference>
<dbReference type="PANTHER" id="PTHR13847:SF287">
    <property type="entry name" value="FAD-DEPENDENT OXIDOREDUCTASE DOMAIN-CONTAINING PROTEIN 1"/>
    <property type="match status" value="1"/>
</dbReference>
<dbReference type="Gene3D" id="3.50.50.60">
    <property type="entry name" value="FAD/NAD(P)-binding domain"/>
    <property type="match status" value="1"/>
</dbReference>
<dbReference type="Proteomes" id="UP000603463">
    <property type="component" value="Unassembled WGS sequence"/>
</dbReference>
<name>A0A9Q5RQV4_RHOHA</name>
<organism evidence="5 6">
    <name type="scientific">Rhodococcus hoagii</name>
    <name type="common">Corynebacterium equii</name>
    <dbReference type="NCBI Taxonomy" id="43767"/>
    <lineage>
        <taxon>Bacteria</taxon>
        <taxon>Bacillati</taxon>
        <taxon>Actinomycetota</taxon>
        <taxon>Actinomycetes</taxon>
        <taxon>Mycobacteriales</taxon>
        <taxon>Nocardiaceae</taxon>
        <taxon>Prescottella</taxon>
    </lineage>
</organism>
<dbReference type="PANTHER" id="PTHR13847">
    <property type="entry name" value="SARCOSINE DEHYDROGENASE-RELATED"/>
    <property type="match status" value="1"/>
</dbReference>
<reference evidence="5" key="2">
    <citation type="journal article" date="2020" name="Environ. Microbiol.">
        <title>The novel and transferable erm(51) gene confers Macrolides, Lincosamides, and Streptogramins B (MLSB) resistance to clonal Rhodococcus equi in the environment.</title>
        <authorList>
            <person name="Huber L."/>
            <person name="Giguere S."/>
            <person name="Slovis N.M."/>
            <person name="Alvarez-Narvaez S."/>
            <person name="Hart K.A."/>
            <person name="Greiter M."/>
            <person name="Morris E.R.A."/>
            <person name="Cohen N.D."/>
        </authorList>
    </citation>
    <scope>NUCLEOTIDE SEQUENCE</scope>
    <source>
        <strain evidence="4">Lh_116_1</strain>
        <strain evidence="5">Lh_16_1</strain>
    </source>
</reference>
<evidence type="ECO:0000313" key="5">
    <source>
        <dbReference type="EMBL" id="NKW41762.1"/>
    </source>
</evidence>
<evidence type="ECO:0000313" key="6">
    <source>
        <dbReference type="Proteomes" id="UP000608063"/>
    </source>
</evidence>
<keyword evidence="1" id="KW-0560">Oxidoreductase</keyword>
<dbReference type="Gene3D" id="3.30.9.10">
    <property type="entry name" value="D-Amino Acid Oxidase, subunit A, domain 2"/>
    <property type="match status" value="1"/>
</dbReference>
<dbReference type="InterPro" id="IPR006076">
    <property type="entry name" value="FAD-dep_OxRdtase"/>
</dbReference>
<dbReference type="GO" id="GO:0005737">
    <property type="term" value="C:cytoplasm"/>
    <property type="evidence" value="ECO:0007669"/>
    <property type="project" value="TreeGrafter"/>
</dbReference>
<dbReference type="InterPro" id="IPR036188">
    <property type="entry name" value="FAD/NAD-bd_sf"/>
</dbReference>
<evidence type="ECO:0000313" key="3">
    <source>
        <dbReference type="EMBL" id="MBM4566296.1"/>
    </source>
</evidence>
<comment type="caution">
    <text evidence="5">The sequence shown here is derived from an EMBL/GenBank/DDBJ whole genome shotgun (WGS) entry which is preliminary data.</text>
</comment>
<dbReference type="Proteomes" id="UP000608063">
    <property type="component" value="Unassembled WGS sequence"/>
</dbReference>